<dbReference type="Proteomes" id="UP000554837">
    <property type="component" value="Unassembled WGS sequence"/>
</dbReference>
<evidence type="ECO:0000313" key="1">
    <source>
        <dbReference type="EMBL" id="MBB5203052.1"/>
    </source>
</evidence>
<comment type="caution">
    <text evidence="1">The sequence shown here is derived from an EMBL/GenBank/DDBJ whole genome shotgun (WGS) entry which is preliminary data.</text>
</comment>
<reference evidence="1 2" key="1">
    <citation type="submission" date="2020-08" db="EMBL/GenBank/DDBJ databases">
        <title>Genomic Encyclopedia of Type Strains, Phase IV (KMG-IV): sequencing the most valuable type-strain genomes for metagenomic binning, comparative biology and taxonomic classification.</title>
        <authorList>
            <person name="Goeker M."/>
        </authorList>
    </citation>
    <scope>NUCLEOTIDE SEQUENCE [LARGE SCALE GENOMIC DNA]</scope>
    <source>
        <strain evidence="1 2">DSM 23958</strain>
    </source>
</reference>
<dbReference type="EMBL" id="JACHHO010000001">
    <property type="protein sequence ID" value="MBB5203052.1"/>
    <property type="molecule type" value="Genomic_DNA"/>
</dbReference>
<accession>A0A840S0L2</accession>
<dbReference type="AlphaFoldDB" id="A0A840S0L2"/>
<proteinExistence type="predicted"/>
<dbReference type="OrthoDB" id="8246499at2"/>
<evidence type="ECO:0000313" key="2">
    <source>
        <dbReference type="Proteomes" id="UP000554837"/>
    </source>
</evidence>
<organism evidence="1 2">
    <name type="scientific">Inhella inkyongensis</name>
    <dbReference type="NCBI Taxonomy" id="392593"/>
    <lineage>
        <taxon>Bacteria</taxon>
        <taxon>Pseudomonadati</taxon>
        <taxon>Pseudomonadota</taxon>
        <taxon>Betaproteobacteria</taxon>
        <taxon>Burkholderiales</taxon>
        <taxon>Sphaerotilaceae</taxon>
        <taxon>Inhella</taxon>
    </lineage>
</organism>
<sequence>MHSHTLLVGGLTAAQLQQALQHAGVQLNAYAQTLLASPLFKPSSPARELSVQVLSVGELGLLHGARMVEVLERAAQRGLYPGPHDLAPLLRLHIRDQEPAPTAERPGHAPYGAITVISTPLTNDDDFPKGFYLRNVAGQLWLRGHCWDAQQHWQPDACLALCQA</sequence>
<keyword evidence="2" id="KW-1185">Reference proteome</keyword>
<evidence type="ECO:0008006" key="3">
    <source>
        <dbReference type="Google" id="ProtNLM"/>
    </source>
</evidence>
<gene>
    <name evidence="1" type="ORF">HNQ51_000345</name>
</gene>
<dbReference type="RefSeq" id="WP_138857862.1">
    <property type="nucleotide sequence ID" value="NZ_CP040709.1"/>
</dbReference>
<protein>
    <recommendedName>
        <fullName evidence="3">Helicase</fullName>
    </recommendedName>
</protein>
<name>A0A840S0L2_9BURK</name>